<keyword evidence="10" id="KW-1185">Reference proteome</keyword>
<dbReference type="GO" id="GO:0006397">
    <property type="term" value="P:mRNA processing"/>
    <property type="evidence" value="ECO:0007669"/>
    <property type="project" value="InterPro"/>
</dbReference>
<dbReference type="PROSITE" id="PS51282">
    <property type="entry name" value="DWNN"/>
    <property type="match status" value="1"/>
</dbReference>
<dbReference type="SUPFAM" id="SSF57756">
    <property type="entry name" value="Retrovirus zinc finger-like domains"/>
    <property type="match status" value="1"/>
</dbReference>
<feature type="domain" description="CCHC-type" evidence="7">
    <location>
        <begin position="154"/>
        <end position="168"/>
    </location>
</feature>
<dbReference type="Pfam" id="PF08783">
    <property type="entry name" value="DWNN"/>
    <property type="match status" value="1"/>
</dbReference>
<gene>
    <name evidence="9" type="ORF">QYF61_013854</name>
</gene>
<dbReference type="SMART" id="SM01180">
    <property type="entry name" value="DWNN"/>
    <property type="match status" value="1"/>
</dbReference>
<evidence type="ECO:0000256" key="6">
    <source>
        <dbReference type="PROSITE-ProRule" id="PRU00047"/>
    </source>
</evidence>
<evidence type="ECO:0008006" key="11">
    <source>
        <dbReference type="Google" id="ProtNLM"/>
    </source>
</evidence>
<comment type="subcellular location">
    <subcellularLocation>
        <location evidence="1">Nucleus</location>
    </subcellularLocation>
</comment>
<dbReference type="GO" id="GO:0016567">
    <property type="term" value="P:protein ubiquitination"/>
    <property type="evidence" value="ECO:0007669"/>
    <property type="project" value="InterPro"/>
</dbReference>
<evidence type="ECO:0000256" key="2">
    <source>
        <dbReference type="ARBA" id="ARBA00022723"/>
    </source>
</evidence>
<dbReference type="InterPro" id="IPR036875">
    <property type="entry name" value="Znf_CCHC_sf"/>
</dbReference>
<dbReference type="InterPro" id="IPR001878">
    <property type="entry name" value="Znf_CCHC"/>
</dbReference>
<dbReference type="SMART" id="SM00343">
    <property type="entry name" value="ZnF_C2HC"/>
    <property type="match status" value="1"/>
</dbReference>
<dbReference type="PANTHER" id="PTHR15439:SF0">
    <property type="entry name" value="CELL DIVISION CYCLE AND APOPTOSIS REGULATOR PROTEIN 1-RELATED"/>
    <property type="match status" value="1"/>
</dbReference>
<evidence type="ECO:0000256" key="3">
    <source>
        <dbReference type="ARBA" id="ARBA00022771"/>
    </source>
</evidence>
<dbReference type="AlphaFoldDB" id="A0AAN7RH62"/>
<dbReference type="Gene3D" id="4.10.60.10">
    <property type="entry name" value="Zinc finger, CCHC-type"/>
    <property type="match status" value="1"/>
</dbReference>
<evidence type="ECO:0000259" key="8">
    <source>
        <dbReference type="PROSITE" id="PS51282"/>
    </source>
</evidence>
<dbReference type="PROSITE" id="PS50158">
    <property type="entry name" value="ZF_CCHC"/>
    <property type="match status" value="1"/>
</dbReference>
<dbReference type="Gene3D" id="3.10.20.90">
    <property type="entry name" value="Phosphatidylinositol 3-kinase Catalytic Subunit, Chain A, domain 1"/>
    <property type="match status" value="1"/>
</dbReference>
<evidence type="ECO:0000259" key="7">
    <source>
        <dbReference type="PROSITE" id="PS50158"/>
    </source>
</evidence>
<proteinExistence type="predicted"/>
<keyword evidence="4" id="KW-0862">Zinc</keyword>
<sequence>MSCVHYKFSSKMSYDTVTFSGLHISLCDLKRQIMSREKLKVANCDLQITNAQTKEEYADDNALIPRNSSVIVRRIPVGGVKATSKTYVISRSEPIDDSSAPISLAQLIQTANLAEANAPEEEKVKAVMIQSCQQYDPINYLRKPLGPPPPSYTCFRCGKPGHYIKNCPTHGDKNVEPVPRIKKSTGIPRSFMIEVEDPTTKGAMLTSTGKYAIPTISAYAVDNFRNGTGYTKRLRKQLQQQQQQQPPLLQPPAPLMTAVRPAALVTAGELYISSSGSISSVLEDKPLNVSLEVRGPTLNTGFEVRPHQCRVRGNNHCPSPAAHPISEPSQDAIGLPYVGRSFTENNGDLKRKWCNQAKTDLSVHENRVQPVDTVRKTMDVHQRTLEDHQRTGMRRHQGH</sequence>
<dbReference type="FunFam" id="3.10.20.90:FF:000070">
    <property type="entry name" value="E3 ubiquitin-protein ligase RBBP6 isoform X2"/>
    <property type="match status" value="1"/>
</dbReference>
<dbReference type="EMBL" id="JAUNZN010000037">
    <property type="protein sequence ID" value="KAK4806599.1"/>
    <property type="molecule type" value="Genomic_DNA"/>
</dbReference>
<dbReference type="PANTHER" id="PTHR15439">
    <property type="entry name" value="RETINOBLASTOMA-BINDING PROTEIN 6"/>
    <property type="match status" value="1"/>
</dbReference>
<dbReference type="Proteomes" id="UP001333110">
    <property type="component" value="Unassembled WGS sequence"/>
</dbReference>
<comment type="caution">
    <text evidence="9">The sequence shown here is derived from an EMBL/GenBank/DDBJ whole genome shotgun (WGS) entry which is preliminary data.</text>
</comment>
<feature type="domain" description="DWNN" evidence="8">
    <location>
        <begin position="4"/>
        <end position="76"/>
    </location>
</feature>
<evidence type="ECO:0000313" key="9">
    <source>
        <dbReference type="EMBL" id="KAK4806599.1"/>
    </source>
</evidence>
<dbReference type="GO" id="GO:0008270">
    <property type="term" value="F:zinc ion binding"/>
    <property type="evidence" value="ECO:0007669"/>
    <property type="project" value="UniProtKB-KW"/>
</dbReference>
<evidence type="ECO:0000313" key="10">
    <source>
        <dbReference type="Proteomes" id="UP001333110"/>
    </source>
</evidence>
<dbReference type="GO" id="GO:0003676">
    <property type="term" value="F:nucleic acid binding"/>
    <property type="evidence" value="ECO:0007669"/>
    <property type="project" value="InterPro"/>
</dbReference>
<keyword evidence="3 6" id="KW-0863">Zinc-finger</keyword>
<dbReference type="GO" id="GO:0005634">
    <property type="term" value="C:nucleus"/>
    <property type="evidence" value="ECO:0007669"/>
    <property type="project" value="UniProtKB-SubCell"/>
</dbReference>
<dbReference type="InterPro" id="IPR014891">
    <property type="entry name" value="DWNN_domain"/>
</dbReference>
<evidence type="ECO:0000256" key="5">
    <source>
        <dbReference type="ARBA" id="ARBA00023242"/>
    </source>
</evidence>
<reference evidence="9 10" key="1">
    <citation type="journal article" date="2023" name="J. Hered.">
        <title>Chromosome-level genome of the wood stork (Mycteria americana) provides insight into avian chromosome evolution.</title>
        <authorList>
            <person name="Flamio R. Jr."/>
            <person name="Ramstad K.M."/>
        </authorList>
    </citation>
    <scope>NUCLEOTIDE SEQUENCE [LARGE SCALE GENOMIC DNA]</scope>
    <source>
        <strain evidence="9">JAX WOST 10</strain>
    </source>
</reference>
<dbReference type="InterPro" id="IPR033489">
    <property type="entry name" value="RBBP6"/>
</dbReference>
<protein>
    <recommendedName>
        <fullName evidence="11">E3 ubiquitin-protein ligase RBBP6</fullName>
    </recommendedName>
</protein>
<dbReference type="GO" id="GO:0006511">
    <property type="term" value="P:ubiquitin-dependent protein catabolic process"/>
    <property type="evidence" value="ECO:0007669"/>
    <property type="project" value="TreeGrafter"/>
</dbReference>
<dbReference type="FunFam" id="4.10.60.10:FF:000005">
    <property type="entry name" value="E3 ubiquitin-protein ligase RBBP6"/>
    <property type="match status" value="1"/>
</dbReference>
<accession>A0AAN7RH62</accession>
<organism evidence="9 10">
    <name type="scientific">Mycteria americana</name>
    <name type="common">Wood stork</name>
    <dbReference type="NCBI Taxonomy" id="33587"/>
    <lineage>
        <taxon>Eukaryota</taxon>
        <taxon>Metazoa</taxon>
        <taxon>Chordata</taxon>
        <taxon>Craniata</taxon>
        <taxon>Vertebrata</taxon>
        <taxon>Euteleostomi</taxon>
        <taxon>Archelosauria</taxon>
        <taxon>Archosauria</taxon>
        <taxon>Dinosauria</taxon>
        <taxon>Saurischia</taxon>
        <taxon>Theropoda</taxon>
        <taxon>Coelurosauria</taxon>
        <taxon>Aves</taxon>
        <taxon>Neognathae</taxon>
        <taxon>Neoaves</taxon>
        <taxon>Aequornithes</taxon>
        <taxon>Ciconiiformes</taxon>
        <taxon>Ciconiidae</taxon>
        <taxon>Mycteria</taxon>
    </lineage>
</organism>
<dbReference type="GO" id="GO:0061630">
    <property type="term" value="F:ubiquitin protein ligase activity"/>
    <property type="evidence" value="ECO:0007669"/>
    <property type="project" value="InterPro"/>
</dbReference>
<evidence type="ECO:0000256" key="1">
    <source>
        <dbReference type="ARBA" id="ARBA00004123"/>
    </source>
</evidence>
<name>A0AAN7RH62_MYCAM</name>
<keyword evidence="5" id="KW-0539">Nucleus</keyword>
<evidence type="ECO:0000256" key="4">
    <source>
        <dbReference type="ARBA" id="ARBA00022833"/>
    </source>
</evidence>
<dbReference type="InterPro" id="IPR025829">
    <property type="entry name" value="Zn_knuckle_CX2CX3GHX4C"/>
</dbReference>
<dbReference type="Pfam" id="PF13696">
    <property type="entry name" value="zf-CCHC_2"/>
    <property type="match status" value="1"/>
</dbReference>
<keyword evidence="2" id="KW-0479">Metal-binding</keyword>